<evidence type="ECO:0000313" key="1">
    <source>
        <dbReference type="EMBL" id="QGY43693.1"/>
    </source>
</evidence>
<protein>
    <recommendedName>
        <fullName evidence="3">HYR domain-containing protein</fullName>
    </recommendedName>
</protein>
<dbReference type="RefSeq" id="WP_158865076.1">
    <property type="nucleotide sequence ID" value="NZ_CP046401.1"/>
</dbReference>
<dbReference type="KEGG" id="mcos:GM418_08500"/>
<dbReference type="Proteomes" id="UP000428260">
    <property type="component" value="Chromosome"/>
</dbReference>
<proteinExistence type="predicted"/>
<reference evidence="1 2" key="1">
    <citation type="submission" date="2019-11" db="EMBL/GenBank/DDBJ databases">
        <authorList>
            <person name="Zheng R.K."/>
            <person name="Sun C.M."/>
        </authorList>
    </citation>
    <scope>NUCLEOTIDE SEQUENCE [LARGE SCALE GENOMIC DNA]</scope>
    <source>
        <strain evidence="1 2">WC007</strain>
    </source>
</reference>
<gene>
    <name evidence="1" type="ORF">GM418_08500</name>
</gene>
<keyword evidence="2" id="KW-1185">Reference proteome</keyword>
<dbReference type="AlphaFoldDB" id="A0A6I6JX41"/>
<name>A0A6I6JX41_9BACT</name>
<dbReference type="EMBL" id="CP046401">
    <property type="protein sequence ID" value="QGY43693.1"/>
    <property type="molecule type" value="Genomic_DNA"/>
</dbReference>
<sequence>MRYSDNNSYIHRKPGAAADIDSAADKTVDACDFDDTSDNLTAAQNALNADFDAWLAAQAAAVAEGGGCSPTLSNDWDNSYIDFCAGGSITITWTVTDICDTQTTTATYTVNPVPPLTLTQPADKTVDACDFDDTSDNLTAAQNALNADFDAWLAAQAAAVAEGGGCSPTLSNDWDNSYIDFCAGGSITITWTVTDICDTQTTTATYTVNPVPPLTLTQPADKNSRCL</sequence>
<accession>A0A6I6JX41</accession>
<evidence type="ECO:0008006" key="3">
    <source>
        <dbReference type="Google" id="ProtNLM"/>
    </source>
</evidence>
<evidence type="ECO:0000313" key="2">
    <source>
        <dbReference type="Proteomes" id="UP000428260"/>
    </source>
</evidence>
<organism evidence="1 2">
    <name type="scientific">Maribellus comscasis</name>
    <dbReference type="NCBI Taxonomy" id="2681766"/>
    <lineage>
        <taxon>Bacteria</taxon>
        <taxon>Pseudomonadati</taxon>
        <taxon>Bacteroidota</taxon>
        <taxon>Bacteroidia</taxon>
        <taxon>Marinilabiliales</taxon>
        <taxon>Prolixibacteraceae</taxon>
        <taxon>Maribellus</taxon>
    </lineage>
</organism>